<feature type="region of interest" description="Disordered" evidence="1">
    <location>
        <begin position="1"/>
        <end position="28"/>
    </location>
</feature>
<accession>A0A2P6QM25</accession>
<sequence length="87" mass="10323">MKQSHEIVDEGNSNKMSRGKTRRRSTCSNHLQHLCVLPEKRKAGHSWSFYFLDLMVDLIKHRVVLCSCRFKFVLYIYRGMLKSKPNH</sequence>
<keyword evidence="3" id="KW-1185">Reference proteome</keyword>
<evidence type="ECO:0000313" key="2">
    <source>
        <dbReference type="EMBL" id="PRQ35206.1"/>
    </source>
</evidence>
<dbReference type="Proteomes" id="UP000238479">
    <property type="component" value="Chromosome 5"/>
</dbReference>
<evidence type="ECO:0000256" key="1">
    <source>
        <dbReference type="SAM" id="MobiDB-lite"/>
    </source>
</evidence>
<name>A0A2P6QM25_ROSCH</name>
<comment type="caution">
    <text evidence="2">The sequence shown here is derived from an EMBL/GenBank/DDBJ whole genome shotgun (WGS) entry which is preliminary data.</text>
</comment>
<reference evidence="2 3" key="1">
    <citation type="journal article" date="2018" name="Nat. Genet.">
        <title>The Rosa genome provides new insights in the design of modern roses.</title>
        <authorList>
            <person name="Bendahmane M."/>
        </authorList>
    </citation>
    <scope>NUCLEOTIDE SEQUENCE [LARGE SCALE GENOMIC DNA]</scope>
    <source>
        <strain evidence="3">cv. Old Blush</strain>
    </source>
</reference>
<dbReference type="EMBL" id="PDCK01000043">
    <property type="protein sequence ID" value="PRQ35206.1"/>
    <property type="molecule type" value="Genomic_DNA"/>
</dbReference>
<gene>
    <name evidence="2" type="ORF">RchiOBHm_Chr5g0077491</name>
</gene>
<organism evidence="2 3">
    <name type="scientific">Rosa chinensis</name>
    <name type="common">China rose</name>
    <dbReference type="NCBI Taxonomy" id="74649"/>
    <lineage>
        <taxon>Eukaryota</taxon>
        <taxon>Viridiplantae</taxon>
        <taxon>Streptophyta</taxon>
        <taxon>Embryophyta</taxon>
        <taxon>Tracheophyta</taxon>
        <taxon>Spermatophyta</taxon>
        <taxon>Magnoliopsida</taxon>
        <taxon>eudicotyledons</taxon>
        <taxon>Gunneridae</taxon>
        <taxon>Pentapetalae</taxon>
        <taxon>rosids</taxon>
        <taxon>fabids</taxon>
        <taxon>Rosales</taxon>
        <taxon>Rosaceae</taxon>
        <taxon>Rosoideae</taxon>
        <taxon>Rosoideae incertae sedis</taxon>
        <taxon>Rosa</taxon>
    </lineage>
</organism>
<proteinExistence type="predicted"/>
<dbReference type="AlphaFoldDB" id="A0A2P6QM25"/>
<evidence type="ECO:0000313" key="3">
    <source>
        <dbReference type="Proteomes" id="UP000238479"/>
    </source>
</evidence>
<dbReference type="Gramene" id="PRQ35206">
    <property type="protein sequence ID" value="PRQ35206"/>
    <property type="gene ID" value="RchiOBHm_Chr5g0077491"/>
</dbReference>
<protein>
    <submittedName>
        <fullName evidence="2">Uncharacterized protein</fullName>
    </submittedName>
</protein>